<gene>
    <name evidence="8" type="ORF">PXH69_33265</name>
</gene>
<comment type="similarity">
    <text evidence="1">Belongs to the sigma-70 factor family. ECF subfamily.</text>
</comment>
<evidence type="ECO:0000256" key="1">
    <source>
        <dbReference type="ARBA" id="ARBA00010641"/>
    </source>
</evidence>
<dbReference type="GO" id="GO:0016987">
    <property type="term" value="F:sigma factor activity"/>
    <property type="evidence" value="ECO:0007669"/>
    <property type="project" value="UniProtKB-KW"/>
</dbReference>
<dbReference type="InterPro" id="IPR007627">
    <property type="entry name" value="RNA_pol_sigma70_r2"/>
</dbReference>
<dbReference type="RefSeq" id="WP_064688417.1">
    <property type="nucleotide sequence ID" value="NZ_AP023173.1"/>
</dbReference>
<organism evidence="8 9">
    <name type="scientific">Rhodococcus qingshengii</name>
    <dbReference type="NCBI Taxonomy" id="334542"/>
    <lineage>
        <taxon>Bacteria</taxon>
        <taxon>Bacillati</taxon>
        <taxon>Actinomycetota</taxon>
        <taxon>Actinomycetes</taxon>
        <taxon>Mycobacteriales</taxon>
        <taxon>Nocardiaceae</taxon>
        <taxon>Rhodococcus</taxon>
        <taxon>Rhodococcus erythropolis group</taxon>
    </lineage>
</organism>
<dbReference type="PANTHER" id="PTHR43133">
    <property type="entry name" value="RNA POLYMERASE ECF-TYPE SIGMA FACTO"/>
    <property type="match status" value="1"/>
</dbReference>
<evidence type="ECO:0000256" key="5">
    <source>
        <dbReference type="ARBA" id="ARBA00023163"/>
    </source>
</evidence>
<sequence>MDDTALLQLCREGDSRAFGELVGRHRTHAWAVCLQITGNHHDAEDAFQDAITAAWQNLHRFRGDARFSTWLHRIAANAALATIRRRTPDPTAPDDLVELHDPASLTADRVVDVDAVRTALAELPEDFRVAIVLREFAELSYADIAEHQGVGVQTVKSRINRARKQLVTALAPSTG</sequence>
<dbReference type="GO" id="GO:0003677">
    <property type="term" value="F:DNA binding"/>
    <property type="evidence" value="ECO:0007669"/>
    <property type="project" value="UniProtKB-KW"/>
</dbReference>
<dbReference type="InterPro" id="IPR039425">
    <property type="entry name" value="RNA_pol_sigma-70-like"/>
</dbReference>
<evidence type="ECO:0000256" key="4">
    <source>
        <dbReference type="ARBA" id="ARBA00023125"/>
    </source>
</evidence>
<dbReference type="GeneID" id="64144066"/>
<dbReference type="SUPFAM" id="SSF88659">
    <property type="entry name" value="Sigma3 and sigma4 domains of RNA polymerase sigma factors"/>
    <property type="match status" value="1"/>
</dbReference>
<dbReference type="SUPFAM" id="SSF88946">
    <property type="entry name" value="Sigma2 domain of RNA polymerase sigma factors"/>
    <property type="match status" value="1"/>
</dbReference>
<comment type="caution">
    <text evidence="8">The sequence shown here is derived from an EMBL/GenBank/DDBJ whole genome shotgun (WGS) entry which is preliminary data.</text>
</comment>
<dbReference type="InterPro" id="IPR014284">
    <property type="entry name" value="RNA_pol_sigma-70_dom"/>
</dbReference>
<proteinExistence type="inferred from homology"/>
<evidence type="ECO:0000313" key="9">
    <source>
        <dbReference type="Proteomes" id="UP001217325"/>
    </source>
</evidence>
<keyword evidence="3" id="KW-0731">Sigma factor</keyword>
<feature type="domain" description="RNA polymerase sigma-70 region 2" evidence="6">
    <location>
        <begin position="21"/>
        <end position="87"/>
    </location>
</feature>
<dbReference type="AlphaFoldDB" id="A0AAW6LT13"/>
<dbReference type="Pfam" id="PF04542">
    <property type="entry name" value="Sigma70_r2"/>
    <property type="match status" value="1"/>
</dbReference>
<dbReference type="Proteomes" id="UP001217325">
    <property type="component" value="Unassembled WGS sequence"/>
</dbReference>
<evidence type="ECO:0000259" key="7">
    <source>
        <dbReference type="Pfam" id="PF08281"/>
    </source>
</evidence>
<dbReference type="CDD" id="cd06171">
    <property type="entry name" value="Sigma70_r4"/>
    <property type="match status" value="1"/>
</dbReference>
<dbReference type="InterPro" id="IPR013249">
    <property type="entry name" value="RNA_pol_sigma70_r4_t2"/>
</dbReference>
<keyword evidence="2" id="KW-0805">Transcription regulation</keyword>
<feature type="domain" description="RNA polymerase sigma factor 70 region 4 type 2" evidence="7">
    <location>
        <begin position="115"/>
        <end position="166"/>
    </location>
</feature>
<keyword evidence="4" id="KW-0238">DNA-binding</keyword>
<dbReference type="NCBIfam" id="TIGR02937">
    <property type="entry name" value="sigma70-ECF"/>
    <property type="match status" value="1"/>
</dbReference>
<dbReference type="EMBL" id="JARDXE010000034">
    <property type="protein sequence ID" value="MDE8649844.1"/>
    <property type="molecule type" value="Genomic_DNA"/>
</dbReference>
<accession>A0AAW6LT13</accession>
<name>A0AAW6LT13_RHOSG</name>
<evidence type="ECO:0000259" key="6">
    <source>
        <dbReference type="Pfam" id="PF04542"/>
    </source>
</evidence>
<evidence type="ECO:0000256" key="3">
    <source>
        <dbReference type="ARBA" id="ARBA00023082"/>
    </source>
</evidence>
<evidence type="ECO:0000256" key="2">
    <source>
        <dbReference type="ARBA" id="ARBA00023015"/>
    </source>
</evidence>
<dbReference type="Pfam" id="PF08281">
    <property type="entry name" value="Sigma70_r4_2"/>
    <property type="match status" value="1"/>
</dbReference>
<dbReference type="Gene3D" id="1.10.10.10">
    <property type="entry name" value="Winged helix-like DNA-binding domain superfamily/Winged helix DNA-binding domain"/>
    <property type="match status" value="1"/>
</dbReference>
<dbReference type="Gene3D" id="1.10.1740.10">
    <property type="match status" value="1"/>
</dbReference>
<reference evidence="8" key="1">
    <citation type="submission" date="2023-02" db="EMBL/GenBank/DDBJ databases">
        <title>A novel hydrolase synthesized by Rhodococcus erythropolis HQ is responsible for the detoxification of Zearalenone.</title>
        <authorList>
            <person name="Hu J."/>
            <person name="Xu J."/>
        </authorList>
    </citation>
    <scope>NUCLEOTIDE SEQUENCE</scope>
    <source>
        <strain evidence="8">HQ</strain>
    </source>
</reference>
<dbReference type="InterPro" id="IPR036388">
    <property type="entry name" value="WH-like_DNA-bd_sf"/>
</dbReference>
<dbReference type="InterPro" id="IPR013325">
    <property type="entry name" value="RNA_pol_sigma_r2"/>
</dbReference>
<dbReference type="PANTHER" id="PTHR43133:SF8">
    <property type="entry name" value="RNA POLYMERASE SIGMA FACTOR HI_1459-RELATED"/>
    <property type="match status" value="1"/>
</dbReference>
<dbReference type="GO" id="GO:0006352">
    <property type="term" value="P:DNA-templated transcription initiation"/>
    <property type="evidence" value="ECO:0007669"/>
    <property type="project" value="InterPro"/>
</dbReference>
<evidence type="ECO:0000313" key="8">
    <source>
        <dbReference type="EMBL" id="MDE8649844.1"/>
    </source>
</evidence>
<protein>
    <submittedName>
        <fullName evidence="8">Sigma-70 family RNA polymerase sigma factor</fullName>
    </submittedName>
</protein>
<dbReference type="InterPro" id="IPR013324">
    <property type="entry name" value="RNA_pol_sigma_r3/r4-like"/>
</dbReference>
<keyword evidence="5" id="KW-0804">Transcription</keyword>